<dbReference type="SMART" id="SM00499">
    <property type="entry name" value="AAI"/>
    <property type="match status" value="1"/>
</dbReference>
<evidence type="ECO:0000256" key="2">
    <source>
        <dbReference type="ARBA" id="ARBA00009748"/>
    </source>
</evidence>
<comment type="similarity">
    <text evidence="2">Belongs to the plant LTP family.</text>
</comment>
<dbReference type="OMA" id="EICLCEL"/>
<keyword evidence="5" id="KW-1015">Disulfide bond</keyword>
<feature type="region of interest" description="Disordered" evidence="8">
    <location>
        <begin position="109"/>
        <end position="136"/>
    </location>
</feature>
<dbReference type="InterPro" id="IPR016140">
    <property type="entry name" value="Bifunc_inhib/LTP/seed_store"/>
</dbReference>
<keyword evidence="3" id="KW-0336">GPI-anchor</keyword>
<dbReference type="SUPFAM" id="SSF47699">
    <property type="entry name" value="Bifunctional inhibitor/lipid-transfer protein/seed storage 2S albumin"/>
    <property type="match status" value="1"/>
</dbReference>
<evidence type="ECO:0000256" key="8">
    <source>
        <dbReference type="SAM" id="MobiDB-lite"/>
    </source>
</evidence>
<dbReference type="GO" id="GO:0006869">
    <property type="term" value="P:lipid transport"/>
    <property type="evidence" value="ECO:0007669"/>
    <property type="project" value="InterPro"/>
</dbReference>
<proteinExistence type="inferred from homology"/>
<dbReference type="OrthoDB" id="911994at2759"/>
<dbReference type="InterPro" id="IPR036312">
    <property type="entry name" value="Bifun_inhib/LTP/seed_sf"/>
</dbReference>
<dbReference type="STRING" id="29655.A0A0K9PRW3"/>
<dbReference type="GO" id="GO:0005886">
    <property type="term" value="C:plasma membrane"/>
    <property type="evidence" value="ECO:0007669"/>
    <property type="project" value="UniProtKB-SubCell"/>
</dbReference>
<dbReference type="GO" id="GO:0098552">
    <property type="term" value="C:side of membrane"/>
    <property type="evidence" value="ECO:0007669"/>
    <property type="project" value="UniProtKB-KW"/>
</dbReference>
<dbReference type="PRINTS" id="PR00382">
    <property type="entry name" value="LIPIDTRNSFER"/>
</dbReference>
<dbReference type="Pfam" id="PF14368">
    <property type="entry name" value="LTP_2"/>
    <property type="match status" value="1"/>
</dbReference>
<comment type="caution">
    <text evidence="11">The sequence shown here is derived from an EMBL/GenBank/DDBJ whole genome shotgun (WGS) entry which is preliminary data.</text>
</comment>
<organism evidence="11 12">
    <name type="scientific">Zostera marina</name>
    <name type="common">Eelgrass</name>
    <dbReference type="NCBI Taxonomy" id="29655"/>
    <lineage>
        <taxon>Eukaryota</taxon>
        <taxon>Viridiplantae</taxon>
        <taxon>Streptophyta</taxon>
        <taxon>Embryophyta</taxon>
        <taxon>Tracheophyta</taxon>
        <taxon>Spermatophyta</taxon>
        <taxon>Magnoliopsida</taxon>
        <taxon>Liliopsida</taxon>
        <taxon>Zosteraceae</taxon>
        <taxon>Zostera</taxon>
    </lineage>
</organism>
<keyword evidence="12" id="KW-1185">Reference proteome</keyword>
<dbReference type="AlphaFoldDB" id="A0A0K9PRW3"/>
<evidence type="ECO:0000256" key="4">
    <source>
        <dbReference type="ARBA" id="ARBA00022729"/>
    </source>
</evidence>
<evidence type="ECO:0000256" key="5">
    <source>
        <dbReference type="ARBA" id="ARBA00023157"/>
    </source>
</evidence>
<name>A0A0K9PRW3_ZOSMR</name>
<feature type="chain" id="PRO_5005528254" evidence="9">
    <location>
        <begin position="25"/>
        <end position="164"/>
    </location>
</feature>
<evidence type="ECO:0000256" key="9">
    <source>
        <dbReference type="SAM" id="SignalP"/>
    </source>
</evidence>
<evidence type="ECO:0000256" key="7">
    <source>
        <dbReference type="ARBA" id="ARBA00023288"/>
    </source>
</evidence>
<keyword evidence="7" id="KW-0449">Lipoprotein</keyword>
<accession>A0A0K9PRW3</accession>
<dbReference type="EMBL" id="LFYR01000664">
    <property type="protein sequence ID" value="KMZ71679.1"/>
    <property type="molecule type" value="Genomic_DNA"/>
</dbReference>
<keyword evidence="4 9" id="KW-0732">Signal</keyword>
<sequence>MASRLFNVTLTSAFVAVFMVCASAQTSSSSCNSAIVGLAPCLSFITGNASTPATSCCTQLASVVKSEPECLCMVLKGDAAKYGINVNQTQALSLPSSCKITTPPVSSCNGVAPPTVSPKTSTDATPSSTSATGGAKLTPATAAGSHTKISLSSVFFMILLVSYA</sequence>
<dbReference type="InterPro" id="IPR000528">
    <property type="entry name" value="Plant_nsLTP"/>
</dbReference>
<reference evidence="12" key="1">
    <citation type="journal article" date="2016" name="Nature">
        <title>The genome of the seagrass Zostera marina reveals angiosperm adaptation to the sea.</title>
        <authorList>
            <person name="Olsen J.L."/>
            <person name="Rouze P."/>
            <person name="Verhelst B."/>
            <person name="Lin Y.-C."/>
            <person name="Bayer T."/>
            <person name="Collen J."/>
            <person name="Dattolo E."/>
            <person name="De Paoli E."/>
            <person name="Dittami S."/>
            <person name="Maumus F."/>
            <person name="Michel G."/>
            <person name="Kersting A."/>
            <person name="Lauritano C."/>
            <person name="Lohaus R."/>
            <person name="Toepel M."/>
            <person name="Tonon T."/>
            <person name="Vanneste K."/>
            <person name="Amirebrahimi M."/>
            <person name="Brakel J."/>
            <person name="Bostroem C."/>
            <person name="Chovatia M."/>
            <person name="Grimwood J."/>
            <person name="Jenkins J.W."/>
            <person name="Jueterbock A."/>
            <person name="Mraz A."/>
            <person name="Stam W.T."/>
            <person name="Tice H."/>
            <person name="Bornberg-Bauer E."/>
            <person name="Green P.J."/>
            <person name="Pearson G.A."/>
            <person name="Procaccini G."/>
            <person name="Duarte C.M."/>
            <person name="Schmutz J."/>
            <person name="Reusch T.B.H."/>
            <person name="Van de Peer Y."/>
        </authorList>
    </citation>
    <scope>NUCLEOTIDE SEQUENCE [LARGE SCALE GENOMIC DNA]</scope>
    <source>
        <strain evidence="12">cv. Finnish</strain>
    </source>
</reference>
<evidence type="ECO:0000256" key="3">
    <source>
        <dbReference type="ARBA" id="ARBA00022622"/>
    </source>
</evidence>
<protein>
    <submittedName>
        <fullName evidence="11">Lipid tranfer protein</fullName>
    </submittedName>
</protein>
<dbReference type="PROSITE" id="PS51257">
    <property type="entry name" value="PROKAR_LIPOPROTEIN"/>
    <property type="match status" value="1"/>
</dbReference>
<evidence type="ECO:0000313" key="11">
    <source>
        <dbReference type="EMBL" id="KMZ71679.1"/>
    </source>
</evidence>
<gene>
    <name evidence="11" type="ORF">ZOSMA_177G00070</name>
</gene>
<evidence type="ECO:0000259" key="10">
    <source>
        <dbReference type="SMART" id="SM00499"/>
    </source>
</evidence>
<feature type="domain" description="Bifunctional inhibitor/plant lipid transfer protein/seed storage helical" evidence="10">
    <location>
        <begin position="31"/>
        <end position="108"/>
    </location>
</feature>
<dbReference type="FunFam" id="1.10.110.10:FF:000001">
    <property type="entry name" value="Bifunctional inhibitor/lipid-transfer protein/seed storage 2S albumin superfamily protein"/>
    <property type="match status" value="1"/>
</dbReference>
<dbReference type="CDD" id="cd00010">
    <property type="entry name" value="AAI_LTSS"/>
    <property type="match status" value="1"/>
</dbReference>
<dbReference type="GO" id="GO:0008289">
    <property type="term" value="F:lipid binding"/>
    <property type="evidence" value="ECO:0007669"/>
    <property type="project" value="InterPro"/>
</dbReference>
<dbReference type="Gene3D" id="1.10.110.10">
    <property type="entry name" value="Plant lipid-transfer and hydrophobic proteins"/>
    <property type="match status" value="1"/>
</dbReference>
<feature type="compositionally biased region" description="Low complexity" evidence="8">
    <location>
        <begin position="117"/>
        <end position="136"/>
    </location>
</feature>
<keyword evidence="3" id="KW-0472">Membrane</keyword>
<comment type="subcellular location">
    <subcellularLocation>
        <location evidence="1">Cell membrane</location>
        <topology evidence="1">Lipid-anchor</topology>
        <topology evidence="1">GPI-anchor</topology>
    </subcellularLocation>
</comment>
<dbReference type="PANTHER" id="PTHR33044">
    <property type="entry name" value="BIFUNCTIONAL INHIBITOR/LIPID-TRANSFER PROTEIN/SEED STORAGE 2S ALBUMIN SUPERFAMILY PROTEIN-RELATED"/>
    <property type="match status" value="1"/>
</dbReference>
<feature type="signal peptide" evidence="9">
    <location>
        <begin position="1"/>
        <end position="24"/>
    </location>
</feature>
<dbReference type="Proteomes" id="UP000036987">
    <property type="component" value="Unassembled WGS sequence"/>
</dbReference>
<evidence type="ECO:0000256" key="1">
    <source>
        <dbReference type="ARBA" id="ARBA00004609"/>
    </source>
</evidence>
<dbReference type="InterPro" id="IPR043325">
    <property type="entry name" value="LTSS"/>
</dbReference>
<evidence type="ECO:0000313" key="12">
    <source>
        <dbReference type="Proteomes" id="UP000036987"/>
    </source>
</evidence>
<evidence type="ECO:0000256" key="6">
    <source>
        <dbReference type="ARBA" id="ARBA00023180"/>
    </source>
</evidence>
<keyword evidence="6" id="KW-0325">Glycoprotein</keyword>